<feature type="compositionally biased region" description="Polar residues" evidence="1">
    <location>
        <begin position="417"/>
        <end position="426"/>
    </location>
</feature>
<keyword evidence="4" id="KW-1185">Reference proteome</keyword>
<name>A0A9P6QE49_9FUNG</name>
<sequence>MLFASASDNKDDERSTIKGEESTSGAGAGVGAEAGSEVSSKDAQPLSAEELIKQYQSKPSAEVGIRAKQRVAAAAAAAEADKEASSATGAVSSSRSLFQKLRDPQEEAAHDNTGHGEGGKSESVSDQWKFLFDETEFEGRGEGDKAVADKGLSSQDLLDQIPGSSVMFPSLTEYADSPRVTKSRIATSPQAASASTLRQQQQSGEQWRDPKMNNAEKDAFKALFVSLFETKPKEDTSSAQKEPLSIFSTFKRPSSAEEKREEGSTDSSALSTSSSSTTPAKKEDPMDLLDRHLKTLSTRTGFIYVRGPEKPKPYVAETLEKSLVGDEVWAEQSAEARDDSIFLQIREENMAAIRVRNELNGFEHDVAGLGVFVSDLLHSFSAATPPAAPLPLSSATTTTSSTTKDPDNPQEEEHDQPQLQSPSTTPAKPKVSGLVMDELLARAITIASSSDVQAKTTPTLILTGLASSSSPSSSASSSSASFLDHQYPQRTKSLQPLMGGAFVEHARRQGLSTFIQTVRSESYKALIRTRWENFRDTAGCLAILREMQQNGALIDPELQSMIKRMGQEVFTHGQNYPGMGWDAVDQQTEVREMMKIVRQGREQDDWNGDRTTTTMTMAAMTESAGRSDEWQRSDNWKRPGNFGDRRPPRSKGGQPPRLYRNGARGGDNQNRPGYGDSSPFPEFIHTTRY</sequence>
<comment type="caution">
    <text evidence="3">The sequence shown here is derived from an EMBL/GenBank/DDBJ whole genome shotgun (WGS) entry which is preliminary data.</text>
</comment>
<organism evidence="3 4">
    <name type="scientific">Actinomortierella ambigua</name>
    <dbReference type="NCBI Taxonomy" id="1343610"/>
    <lineage>
        <taxon>Eukaryota</taxon>
        <taxon>Fungi</taxon>
        <taxon>Fungi incertae sedis</taxon>
        <taxon>Mucoromycota</taxon>
        <taxon>Mortierellomycotina</taxon>
        <taxon>Mortierellomycetes</taxon>
        <taxon>Mortierellales</taxon>
        <taxon>Mortierellaceae</taxon>
        <taxon>Actinomortierella</taxon>
    </lineage>
</organism>
<dbReference type="InterPro" id="IPR043837">
    <property type="entry name" value="Mtf2-like_C"/>
</dbReference>
<gene>
    <name evidence="3" type="ORF">DFQ27_001335</name>
</gene>
<feature type="compositionally biased region" description="Basic and acidic residues" evidence="1">
    <location>
        <begin position="100"/>
        <end position="120"/>
    </location>
</feature>
<feature type="compositionally biased region" description="Basic and acidic residues" evidence="1">
    <location>
        <begin position="254"/>
        <end position="263"/>
    </location>
</feature>
<feature type="region of interest" description="Disordered" evidence="1">
    <location>
        <begin position="231"/>
        <end position="288"/>
    </location>
</feature>
<feature type="compositionally biased region" description="Polar residues" evidence="1">
    <location>
        <begin position="184"/>
        <end position="205"/>
    </location>
</feature>
<feature type="compositionally biased region" description="Low complexity" evidence="1">
    <location>
        <begin position="384"/>
        <end position="403"/>
    </location>
</feature>
<evidence type="ECO:0000313" key="4">
    <source>
        <dbReference type="Proteomes" id="UP000807716"/>
    </source>
</evidence>
<accession>A0A9P6QE49</accession>
<dbReference type="Pfam" id="PF19189">
    <property type="entry name" value="Mtf2"/>
    <property type="match status" value="1"/>
</dbReference>
<proteinExistence type="predicted"/>
<feature type="region of interest" description="Disordered" evidence="1">
    <location>
        <begin position="384"/>
        <end position="430"/>
    </location>
</feature>
<dbReference type="OrthoDB" id="2444174at2759"/>
<dbReference type="GO" id="GO:0005739">
    <property type="term" value="C:mitochondrion"/>
    <property type="evidence" value="ECO:0007669"/>
    <property type="project" value="InterPro"/>
</dbReference>
<dbReference type="AlphaFoldDB" id="A0A9P6QE49"/>
<evidence type="ECO:0000259" key="2">
    <source>
        <dbReference type="Pfam" id="PF19189"/>
    </source>
</evidence>
<evidence type="ECO:0000256" key="1">
    <source>
        <dbReference type="SAM" id="MobiDB-lite"/>
    </source>
</evidence>
<dbReference type="EMBL" id="JAAAJB010000143">
    <property type="protein sequence ID" value="KAG0264258.1"/>
    <property type="molecule type" value="Genomic_DNA"/>
</dbReference>
<feature type="domain" description="Mtf2-like C-terminal" evidence="2">
    <location>
        <begin position="490"/>
        <end position="598"/>
    </location>
</feature>
<feature type="compositionally biased region" description="Basic and acidic residues" evidence="1">
    <location>
        <begin position="625"/>
        <end position="647"/>
    </location>
</feature>
<reference evidence="3" key="1">
    <citation type="journal article" date="2020" name="Fungal Divers.">
        <title>Resolving the Mortierellaceae phylogeny through synthesis of multi-gene phylogenetics and phylogenomics.</title>
        <authorList>
            <person name="Vandepol N."/>
            <person name="Liber J."/>
            <person name="Desiro A."/>
            <person name="Na H."/>
            <person name="Kennedy M."/>
            <person name="Barry K."/>
            <person name="Grigoriev I.V."/>
            <person name="Miller A.N."/>
            <person name="O'Donnell K."/>
            <person name="Stajich J.E."/>
            <person name="Bonito G."/>
        </authorList>
    </citation>
    <scope>NUCLEOTIDE SEQUENCE</scope>
    <source>
        <strain evidence="3">BC1065</strain>
    </source>
</reference>
<feature type="compositionally biased region" description="Low complexity" evidence="1">
    <location>
        <begin position="85"/>
        <end position="96"/>
    </location>
</feature>
<protein>
    <recommendedName>
        <fullName evidence="2">Mtf2-like C-terminal domain-containing protein</fullName>
    </recommendedName>
</protein>
<feature type="region of interest" description="Disordered" evidence="1">
    <location>
        <begin position="176"/>
        <end position="213"/>
    </location>
</feature>
<feature type="region of interest" description="Disordered" evidence="1">
    <location>
        <begin position="1"/>
        <end position="126"/>
    </location>
</feature>
<evidence type="ECO:0000313" key="3">
    <source>
        <dbReference type="EMBL" id="KAG0264258.1"/>
    </source>
</evidence>
<feature type="compositionally biased region" description="Low complexity" evidence="1">
    <location>
        <begin position="265"/>
        <end position="278"/>
    </location>
</feature>
<dbReference type="Proteomes" id="UP000807716">
    <property type="component" value="Unassembled WGS sequence"/>
</dbReference>
<feature type="region of interest" description="Disordered" evidence="1">
    <location>
        <begin position="621"/>
        <end position="689"/>
    </location>
</feature>
<feature type="compositionally biased region" description="Basic and acidic residues" evidence="1">
    <location>
        <begin position="8"/>
        <end position="21"/>
    </location>
</feature>